<dbReference type="eggNOG" id="COG2271">
    <property type="taxonomic scope" value="Bacteria"/>
</dbReference>
<dbReference type="PATRIC" id="fig|264732.11.peg.2553"/>
<dbReference type="HOGENOM" id="CLU_001265_5_1_9"/>
<feature type="transmembrane region" description="Helical" evidence="6">
    <location>
        <begin position="60"/>
        <end position="79"/>
    </location>
</feature>
<dbReference type="PROSITE" id="PS50850">
    <property type="entry name" value="MFS"/>
    <property type="match status" value="1"/>
</dbReference>
<dbReference type="InterPro" id="IPR020846">
    <property type="entry name" value="MFS_dom"/>
</dbReference>
<feature type="transmembrane region" description="Helical" evidence="6">
    <location>
        <begin position="418"/>
        <end position="437"/>
    </location>
</feature>
<dbReference type="OrthoDB" id="1729489at2"/>
<dbReference type="GO" id="GO:0061513">
    <property type="term" value="F:glucose 6-phosphate:phosphate antiporter activity"/>
    <property type="evidence" value="ECO:0007669"/>
    <property type="project" value="TreeGrafter"/>
</dbReference>
<evidence type="ECO:0000256" key="5">
    <source>
        <dbReference type="ARBA" id="ARBA00023136"/>
    </source>
</evidence>
<dbReference type="GO" id="GO:0005886">
    <property type="term" value="C:plasma membrane"/>
    <property type="evidence" value="ECO:0007669"/>
    <property type="project" value="UniProtKB-SubCell"/>
</dbReference>
<dbReference type="STRING" id="264732.Moth_2345"/>
<dbReference type="InterPro" id="IPR011701">
    <property type="entry name" value="MFS"/>
</dbReference>
<dbReference type="SUPFAM" id="SSF103473">
    <property type="entry name" value="MFS general substrate transporter"/>
    <property type="match status" value="1"/>
</dbReference>
<feature type="transmembrane region" description="Helical" evidence="6">
    <location>
        <begin position="110"/>
        <end position="129"/>
    </location>
</feature>
<feature type="transmembrane region" description="Helical" evidence="6">
    <location>
        <begin position="291"/>
        <end position="311"/>
    </location>
</feature>
<feature type="transmembrane region" description="Helical" evidence="6">
    <location>
        <begin position="176"/>
        <end position="195"/>
    </location>
</feature>
<evidence type="ECO:0000256" key="3">
    <source>
        <dbReference type="ARBA" id="ARBA00022692"/>
    </source>
</evidence>
<evidence type="ECO:0000256" key="6">
    <source>
        <dbReference type="SAM" id="Phobius"/>
    </source>
</evidence>
<dbReference type="InterPro" id="IPR051337">
    <property type="entry name" value="OPA_Antiporter"/>
</dbReference>
<organism evidence="8">
    <name type="scientific">Moorella thermoacetica (strain ATCC 39073 / JCM 9320)</name>
    <dbReference type="NCBI Taxonomy" id="264732"/>
    <lineage>
        <taxon>Bacteria</taxon>
        <taxon>Bacillati</taxon>
        <taxon>Bacillota</taxon>
        <taxon>Clostridia</taxon>
        <taxon>Neomoorellales</taxon>
        <taxon>Neomoorellaceae</taxon>
        <taxon>Neomoorella</taxon>
    </lineage>
</organism>
<feature type="transmembrane region" description="Helical" evidence="6">
    <location>
        <begin position="150"/>
        <end position="170"/>
    </location>
</feature>
<evidence type="ECO:0000259" key="7">
    <source>
        <dbReference type="PROSITE" id="PS50850"/>
    </source>
</evidence>
<keyword evidence="4 6" id="KW-1133">Transmembrane helix</keyword>
<evidence type="ECO:0000256" key="2">
    <source>
        <dbReference type="ARBA" id="ARBA00022448"/>
    </source>
</evidence>
<proteinExistence type="predicted"/>
<dbReference type="InterPro" id="IPR000849">
    <property type="entry name" value="Sugar_P_transporter"/>
</dbReference>
<evidence type="ECO:0000256" key="4">
    <source>
        <dbReference type="ARBA" id="ARBA00022989"/>
    </source>
</evidence>
<dbReference type="CDD" id="cd17319">
    <property type="entry name" value="MFS_ExuT_GudP_like"/>
    <property type="match status" value="1"/>
</dbReference>
<keyword evidence="5 6" id="KW-0472">Membrane</keyword>
<feature type="transmembrane region" description="Helical" evidence="6">
    <location>
        <begin position="16"/>
        <end position="33"/>
    </location>
</feature>
<dbReference type="EnsemblBacteria" id="ABC20631">
    <property type="protein sequence ID" value="ABC20631"/>
    <property type="gene ID" value="Moth_2345"/>
</dbReference>
<reference evidence="8" key="1">
    <citation type="submission" date="2005-12" db="EMBL/GenBank/DDBJ databases">
        <title>Complete sequence of Moorella thermoacetica ATCC 39073.</title>
        <authorList>
            <consortium name="US DOE Joint Genome Institute"/>
            <person name="Copeland A."/>
            <person name="Lucas S."/>
            <person name="Lapidus A."/>
            <person name="Barry K."/>
            <person name="Detter J.C."/>
            <person name="Glavina T."/>
            <person name="Hammon N."/>
            <person name="Israni S."/>
            <person name="Pitluck S."/>
            <person name="Chertkov O."/>
            <person name="Saunders E.H."/>
            <person name="Brettin T."/>
            <person name="Bruce D."/>
            <person name="Han C."/>
            <person name="Tapia R."/>
            <person name="Gilna P."/>
            <person name="Schmutz J."/>
            <person name="Larimer F."/>
            <person name="Land M."/>
            <person name="Kyrpides N."/>
            <person name="Anderson I."/>
            <person name="Richardson P."/>
            <person name="Ragsdale S."/>
        </authorList>
    </citation>
    <scope>NUCLEOTIDE SEQUENCE</scope>
    <source>
        <strain evidence="8">ATCC 39073</strain>
    </source>
</reference>
<gene>
    <name evidence="8" type="ordered locus">Moth_2345</name>
</gene>
<dbReference type="Pfam" id="PF07690">
    <property type="entry name" value="MFS_1"/>
    <property type="match status" value="1"/>
</dbReference>
<feature type="transmembrane region" description="Helical" evidence="6">
    <location>
        <begin position="380"/>
        <end position="403"/>
    </location>
</feature>
<dbReference type="PANTHER" id="PTHR43826:SF3">
    <property type="entry name" value="GLUCOSE-6-PHOSPHATE EXCHANGER SLC37A4"/>
    <property type="match status" value="1"/>
</dbReference>
<feature type="domain" description="Major facilitator superfamily (MFS) profile" evidence="7">
    <location>
        <begin position="20"/>
        <end position="442"/>
    </location>
</feature>
<feature type="transmembrane region" description="Helical" evidence="6">
    <location>
        <begin position="323"/>
        <end position="342"/>
    </location>
</feature>
<dbReference type="InterPro" id="IPR036259">
    <property type="entry name" value="MFS_trans_sf"/>
</dbReference>
<sequence length="446" mass="50260">MNKENSNSSLITWWRYRYLIASILFFAYSIQYLDRIKTTALIPLIMDSIHLSHADVGNGIFLMLIFYGPSQFISGIICDKYGAKKVLIFSLIGWSLLTFWMAFLQSRDEWYIRNALFGIFIGTEFIPSARLLSRWFPSRQRARAQSSLSWAWILTPAWATIVATQLASFFGSWRPVFIVVAIIGLVPLALIIWLIKDRPEQVKHLSLAEIKESYEDEISSGVISSDEINRREVSTQTIKKAQIPLRNILTYRGFWAIAFVDIASQMMYWGVVSWSPTYLKDVFKFSITGMGFWASIYFAAGVLGAYLSSIISDKVMKSKRKPMIVISFLGTLPFIVILSQLHSGVSHAVILLVLSCAGFFANMAWGPFLSWPADVFSPEVYGTAMGFVNMLAYIGGAFAPLIMSRLIRVGQVGPDYTYAWIFIACAAFVGFIASCLVKDKKYSQAN</sequence>
<protein>
    <submittedName>
        <fullName evidence="8">Major facilitator superfamily MFS_1</fullName>
    </submittedName>
</protein>
<feature type="transmembrane region" description="Helical" evidence="6">
    <location>
        <begin position="86"/>
        <end position="104"/>
    </location>
</feature>
<comment type="subcellular location">
    <subcellularLocation>
        <location evidence="1">Cell membrane</location>
        <topology evidence="1">Multi-pass membrane protein</topology>
    </subcellularLocation>
</comment>
<dbReference type="GO" id="GO:0035435">
    <property type="term" value="P:phosphate ion transmembrane transport"/>
    <property type="evidence" value="ECO:0007669"/>
    <property type="project" value="TreeGrafter"/>
</dbReference>
<keyword evidence="3 6" id="KW-0812">Transmembrane</keyword>
<dbReference type="PANTHER" id="PTHR43826">
    <property type="entry name" value="GLUCOSE-6-PHOSPHATE EXCHANGER SLC37A4"/>
    <property type="match status" value="1"/>
</dbReference>
<dbReference type="PIRSF" id="PIRSF002808">
    <property type="entry name" value="Hexose_phosphate_transp"/>
    <property type="match status" value="1"/>
</dbReference>
<dbReference type="AlphaFoldDB" id="Q2RG08"/>
<evidence type="ECO:0000313" key="8">
    <source>
        <dbReference type="EMBL" id="ABC20631.1"/>
    </source>
</evidence>
<dbReference type="EMBL" id="CP000232">
    <property type="protein sequence ID" value="ABC20631.1"/>
    <property type="molecule type" value="Genomic_DNA"/>
</dbReference>
<keyword evidence="2" id="KW-0813">Transport</keyword>
<feature type="transmembrane region" description="Helical" evidence="6">
    <location>
        <begin position="249"/>
        <end position="271"/>
    </location>
</feature>
<feature type="transmembrane region" description="Helical" evidence="6">
    <location>
        <begin position="348"/>
        <end position="368"/>
    </location>
</feature>
<dbReference type="KEGG" id="mta:Moth_2345"/>
<name>Q2RG08_MOOTA</name>
<accession>Q2RG08</accession>
<dbReference type="Gene3D" id="1.20.1250.20">
    <property type="entry name" value="MFS general substrate transporter like domains"/>
    <property type="match status" value="2"/>
</dbReference>
<evidence type="ECO:0000256" key="1">
    <source>
        <dbReference type="ARBA" id="ARBA00004651"/>
    </source>
</evidence>